<gene>
    <name evidence="4" type="ORF">Z520_06392</name>
</gene>
<keyword evidence="2" id="KW-0560">Oxidoreductase</keyword>
<name>A0A0D2K395_9EURO</name>
<evidence type="ECO:0000256" key="2">
    <source>
        <dbReference type="ARBA" id="ARBA00023002"/>
    </source>
</evidence>
<dbReference type="CDD" id="cd02216">
    <property type="entry name" value="cupin_GDO-like_N"/>
    <property type="match status" value="1"/>
</dbReference>
<organism evidence="4 5">
    <name type="scientific">Fonsecaea multimorphosa CBS 102226</name>
    <dbReference type="NCBI Taxonomy" id="1442371"/>
    <lineage>
        <taxon>Eukaryota</taxon>
        <taxon>Fungi</taxon>
        <taxon>Dikarya</taxon>
        <taxon>Ascomycota</taxon>
        <taxon>Pezizomycotina</taxon>
        <taxon>Eurotiomycetes</taxon>
        <taxon>Chaetothyriomycetidae</taxon>
        <taxon>Chaetothyriales</taxon>
        <taxon>Herpotrichiellaceae</taxon>
        <taxon>Fonsecaea</taxon>
    </lineage>
</organism>
<reference evidence="4 5" key="1">
    <citation type="submission" date="2015-01" db="EMBL/GenBank/DDBJ databases">
        <title>The Genome Sequence of Fonsecaea multimorphosa CBS 102226.</title>
        <authorList>
            <consortium name="The Broad Institute Genomics Platform"/>
            <person name="Cuomo C."/>
            <person name="de Hoog S."/>
            <person name="Gorbushina A."/>
            <person name="Stielow B."/>
            <person name="Teixiera M."/>
            <person name="Abouelleil A."/>
            <person name="Chapman S.B."/>
            <person name="Priest M."/>
            <person name="Young S.K."/>
            <person name="Wortman J."/>
            <person name="Nusbaum C."/>
            <person name="Birren B."/>
        </authorList>
    </citation>
    <scope>NUCLEOTIDE SEQUENCE [LARGE SCALE GENOMIC DNA]</scope>
    <source>
        <strain evidence="4 5">CBS 102226</strain>
    </source>
</reference>
<dbReference type="PANTHER" id="PTHR41517">
    <property type="entry name" value="1,2-DIOXYGENASE PROTEIN-RELATED"/>
    <property type="match status" value="1"/>
</dbReference>
<dbReference type="RefSeq" id="XP_016631737.1">
    <property type="nucleotide sequence ID" value="XM_016776892.1"/>
</dbReference>
<dbReference type="GO" id="GO:0051213">
    <property type="term" value="F:dioxygenase activity"/>
    <property type="evidence" value="ECO:0007669"/>
    <property type="project" value="UniProtKB-KW"/>
</dbReference>
<proteinExistence type="predicted"/>
<dbReference type="EMBL" id="KN848073">
    <property type="protein sequence ID" value="KIX97614.1"/>
    <property type="molecule type" value="Genomic_DNA"/>
</dbReference>
<dbReference type="Gene3D" id="2.60.120.10">
    <property type="entry name" value="Jelly Rolls"/>
    <property type="match status" value="1"/>
</dbReference>
<evidence type="ECO:0000313" key="5">
    <source>
        <dbReference type="Proteomes" id="UP000053411"/>
    </source>
</evidence>
<keyword evidence="1" id="KW-0223">Dioxygenase</keyword>
<keyword evidence="5" id="KW-1185">Reference proteome</keyword>
<dbReference type="AlphaFoldDB" id="A0A0D2K395"/>
<dbReference type="InterPro" id="IPR011051">
    <property type="entry name" value="RmlC_Cupin_sf"/>
</dbReference>
<sequence length="344" mass="39200">MATTTRTTETEARHLETDDQIIEAAQALNVKPLWKEMARLNPSLPNPKCIPYIWRFKEVRPFLVRAGEVVSERQAERRVLMLVNPERDAPYTTDTLFGGLQLVMPNETAPAHRHTAFAMRFIIEGQGGYTAVHGQRIHMRRGDVILTPAWNWHDHGKDGSGPMIWLDGLDLPNFCHFPVHFVEHYEKPRYEAVDVDSNDSDIVFPWHSMQAKLDSGEKWHGWRVEEYLRKDGKAVSKTLGGTAEILLPGAMSPVIRETASSVYHVVEGSGFTDVDGRRIDWQRGDTFCIPAWKKYRHVCCQPDCGPAAYLYRFHDRPMLEALGLYRIECDERMALEGTAGENTA</sequence>
<dbReference type="PANTHER" id="PTHR41517:SF1">
    <property type="entry name" value="CUPIN"/>
    <property type="match status" value="1"/>
</dbReference>
<evidence type="ECO:0000256" key="1">
    <source>
        <dbReference type="ARBA" id="ARBA00022964"/>
    </source>
</evidence>
<evidence type="ECO:0000259" key="3">
    <source>
        <dbReference type="Pfam" id="PF07883"/>
    </source>
</evidence>
<dbReference type="Pfam" id="PF07883">
    <property type="entry name" value="Cupin_2"/>
    <property type="match status" value="1"/>
</dbReference>
<accession>A0A0D2K395</accession>
<dbReference type="GeneID" id="27712138"/>
<dbReference type="Proteomes" id="UP000053411">
    <property type="component" value="Unassembled WGS sequence"/>
</dbReference>
<dbReference type="InterPro" id="IPR013096">
    <property type="entry name" value="Cupin_2"/>
</dbReference>
<dbReference type="VEuPathDB" id="FungiDB:Z520_06392"/>
<protein>
    <recommendedName>
        <fullName evidence="3">Cupin type-2 domain-containing protein</fullName>
    </recommendedName>
</protein>
<dbReference type="CDD" id="cd06992">
    <property type="entry name" value="cupin_GDO-like_C"/>
    <property type="match status" value="1"/>
</dbReference>
<dbReference type="STRING" id="1442371.A0A0D2K395"/>
<feature type="domain" description="Cupin type-2" evidence="3">
    <location>
        <begin position="100"/>
        <end position="167"/>
    </location>
</feature>
<evidence type="ECO:0000313" key="4">
    <source>
        <dbReference type="EMBL" id="KIX97614.1"/>
    </source>
</evidence>
<dbReference type="OrthoDB" id="2205143at2759"/>
<dbReference type="SUPFAM" id="SSF51182">
    <property type="entry name" value="RmlC-like cupins"/>
    <property type="match status" value="1"/>
</dbReference>
<dbReference type="InterPro" id="IPR047183">
    <property type="entry name" value="GDO-like"/>
</dbReference>
<dbReference type="InterPro" id="IPR014710">
    <property type="entry name" value="RmlC-like_jellyroll"/>
</dbReference>